<evidence type="ECO:0000313" key="2">
    <source>
        <dbReference type="Proteomes" id="UP001055811"/>
    </source>
</evidence>
<keyword evidence="2" id="KW-1185">Reference proteome</keyword>
<dbReference type="Proteomes" id="UP001055811">
    <property type="component" value="Linkage Group LG09"/>
</dbReference>
<comment type="caution">
    <text evidence="1">The sequence shown here is derived from an EMBL/GenBank/DDBJ whole genome shotgun (WGS) entry which is preliminary data.</text>
</comment>
<name>A0ACB8YZU7_CICIN</name>
<proteinExistence type="predicted"/>
<accession>A0ACB8YZU7</accession>
<dbReference type="EMBL" id="CM042017">
    <property type="protein sequence ID" value="KAI3691267.1"/>
    <property type="molecule type" value="Genomic_DNA"/>
</dbReference>
<sequence length="80" mass="9097">DLASPLHHFTSRILRRSTYPTTTLASSPNRNHPPKTLADSSSAIPWSTQRNEVFFPPDGSSFSIVLTESFFFRFHQFSIL</sequence>
<reference evidence="1 2" key="2">
    <citation type="journal article" date="2022" name="Mol. Ecol. Resour.">
        <title>The genomes of chicory, endive, great burdock and yacon provide insights into Asteraceae paleo-polyploidization history and plant inulin production.</title>
        <authorList>
            <person name="Fan W."/>
            <person name="Wang S."/>
            <person name="Wang H."/>
            <person name="Wang A."/>
            <person name="Jiang F."/>
            <person name="Liu H."/>
            <person name="Zhao H."/>
            <person name="Xu D."/>
            <person name="Zhang Y."/>
        </authorList>
    </citation>
    <scope>NUCLEOTIDE SEQUENCE [LARGE SCALE GENOMIC DNA]</scope>
    <source>
        <strain evidence="2">cv. Punajuju</strain>
        <tissue evidence="1">Leaves</tissue>
    </source>
</reference>
<feature type="non-terminal residue" evidence="1">
    <location>
        <position position="1"/>
    </location>
</feature>
<gene>
    <name evidence="1" type="ORF">L2E82_49533</name>
</gene>
<organism evidence="1 2">
    <name type="scientific">Cichorium intybus</name>
    <name type="common">Chicory</name>
    <dbReference type="NCBI Taxonomy" id="13427"/>
    <lineage>
        <taxon>Eukaryota</taxon>
        <taxon>Viridiplantae</taxon>
        <taxon>Streptophyta</taxon>
        <taxon>Embryophyta</taxon>
        <taxon>Tracheophyta</taxon>
        <taxon>Spermatophyta</taxon>
        <taxon>Magnoliopsida</taxon>
        <taxon>eudicotyledons</taxon>
        <taxon>Gunneridae</taxon>
        <taxon>Pentapetalae</taxon>
        <taxon>asterids</taxon>
        <taxon>campanulids</taxon>
        <taxon>Asterales</taxon>
        <taxon>Asteraceae</taxon>
        <taxon>Cichorioideae</taxon>
        <taxon>Cichorieae</taxon>
        <taxon>Cichoriinae</taxon>
        <taxon>Cichorium</taxon>
    </lineage>
</organism>
<feature type="non-terminal residue" evidence="1">
    <location>
        <position position="80"/>
    </location>
</feature>
<protein>
    <submittedName>
        <fullName evidence="1">Uncharacterized protein</fullName>
    </submittedName>
</protein>
<evidence type="ECO:0000313" key="1">
    <source>
        <dbReference type="EMBL" id="KAI3691267.1"/>
    </source>
</evidence>
<reference evidence="2" key="1">
    <citation type="journal article" date="2022" name="Mol. Ecol. Resour.">
        <title>The genomes of chicory, endive, great burdock and yacon provide insights into Asteraceae palaeo-polyploidization history and plant inulin production.</title>
        <authorList>
            <person name="Fan W."/>
            <person name="Wang S."/>
            <person name="Wang H."/>
            <person name="Wang A."/>
            <person name="Jiang F."/>
            <person name="Liu H."/>
            <person name="Zhao H."/>
            <person name="Xu D."/>
            <person name="Zhang Y."/>
        </authorList>
    </citation>
    <scope>NUCLEOTIDE SEQUENCE [LARGE SCALE GENOMIC DNA]</scope>
    <source>
        <strain evidence="2">cv. Punajuju</strain>
    </source>
</reference>